<proteinExistence type="inferred from homology"/>
<evidence type="ECO:0000256" key="11">
    <source>
        <dbReference type="ARBA" id="ARBA00023237"/>
    </source>
</evidence>
<sequence length="815" mass="87557">MKQHTLTPGIVALAVSMALGSASLQAQQTNTDEASSATAAENATDTAAETEGLGFERIVVTGVLSRNLTVMQSSVSVSSLTTEDIAIATPRSTAEIFRMLPGVRSESTGGEGNANIAVRGLPVASGGAKFLTLQEDGLPVLQFGDIAFGNADIFVRADASLSRLEVIRGGSASTLASNSPGGVINFISKTGLENGGSIALTTGLDYDSFRTDFDYGGDINNDMWFHIGGFVRQGEGVRDPGYQGEKGFQIKANLTKEFNTGYVRLYAKHLNDKAASYMPMPMFADGSSVPGYDASSDTLQSAYLTQTVRLNGDNQLSRGDIRDGMNPVVNSLGAEAVFDLAGGWTLENRFRISEVGGNFITLFPAEVGNAQAIADNIAGAGSTITYAVGPNAGSAYMAENAMRIHTFDVELNDFGSIVNDLKLSRRFGDVDVNVGYYVADQNISMSWLWNSYFMALKGDNAELLDVTASDGTVFTEQGLTAYGVPFWGNCCQRNYDTEYSIKAPYAGISWSYDALSLDASIRRDMGSASGSYAGAAQSSRDMNSDGVISQVEQSVSGIDNANASIVNYDWSYNSYSVGANYQLNNDWAVFGRISKGGRANADRLLFGKVAADGSVAKEDAIDEVTQYEFGSKSRHGKLNLFATVFFAETEEQNFEATSQRFFDREYKAQGIELESSYRIGDFDMRGSITWTDAEISKDALAPEVVGNTPRRQADVIYNLLARYFFEQAQLGLSVTGSTAAYAQDNNDLKFDAYTQVNAFASYNLAENLTLSLNINNLFDEVGLTEAEEGSVPANGIIRARTINGRSISAGLSYKF</sequence>
<keyword evidence="8" id="KW-0406">Ion transport</keyword>
<dbReference type="Gene3D" id="2.40.170.20">
    <property type="entry name" value="TonB-dependent receptor, beta-barrel domain"/>
    <property type="match status" value="1"/>
</dbReference>
<evidence type="ECO:0000256" key="13">
    <source>
        <dbReference type="RuleBase" id="RU003357"/>
    </source>
</evidence>
<keyword evidence="6 14" id="KW-0732">Signal</keyword>
<evidence type="ECO:0000256" key="7">
    <source>
        <dbReference type="ARBA" id="ARBA00023004"/>
    </source>
</evidence>
<keyword evidence="9 13" id="KW-0798">TonB box</keyword>
<evidence type="ECO:0000256" key="1">
    <source>
        <dbReference type="ARBA" id="ARBA00004571"/>
    </source>
</evidence>
<dbReference type="InterPro" id="IPR012910">
    <property type="entry name" value="Plug_dom"/>
</dbReference>
<dbReference type="InterPro" id="IPR000531">
    <property type="entry name" value="Beta-barrel_TonB"/>
</dbReference>
<dbReference type="GO" id="GO:0015344">
    <property type="term" value="F:siderophore uptake transmembrane transporter activity"/>
    <property type="evidence" value="ECO:0007669"/>
    <property type="project" value="TreeGrafter"/>
</dbReference>
<dbReference type="InterPro" id="IPR037066">
    <property type="entry name" value="Plug_dom_sf"/>
</dbReference>
<evidence type="ECO:0000256" key="5">
    <source>
        <dbReference type="ARBA" id="ARBA00022692"/>
    </source>
</evidence>
<evidence type="ECO:0000256" key="12">
    <source>
        <dbReference type="PROSITE-ProRule" id="PRU01360"/>
    </source>
</evidence>
<keyword evidence="17" id="KW-0675">Receptor</keyword>
<dbReference type="GO" id="GO:0009279">
    <property type="term" value="C:cell outer membrane"/>
    <property type="evidence" value="ECO:0007669"/>
    <property type="project" value="UniProtKB-SubCell"/>
</dbReference>
<evidence type="ECO:0000256" key="10">
    <source>
        <dbReference type="ARBA" id="ARBA00023136"/>
    </source>
</evidence>
<dbReference type="PROSITE" id="PS52016">
    <property type="entry name" value="TONB_DEPENDENT_REC_3"/>
    <property type="match status" value="1"/>
</dbReference>
<evidence type="ECO:0000256" key="4">
    <source>
        <dbReference type="ARBA" id="ARBA00022496"/>
    </source>
</evidence>
<organism evidence="17">
    <name type="scientific">Rheinheimera sp. BAL341</name>
    <dbReference type="NCBI Taxonomy" id="1708203"/>
    <lineage>
        <taxon>Bacteria</taxon>
        <taxon>Pseudomonadati</taxon>
        <taxon>Pseudomonadota</taxon>
        <taxon>Gammaproteobacteria</taxon>
        <taxon>Chromatiales</taxon>
        <taxon>Chromatiaceae</taxon>
        <taxon>Rheinheimera</taxon>
    </lineage>
</organism>
<keyword evidence="4" id="KW-0410">Iron transport</keyword>
<dbReference type="AlphaFoldDB" id="A0A486XK43"/>
<evidence type="ECO:0000256" key="6">
    <source>
        <dbReference type="ARBA" id="ARBA00022729"/>
    </source>
</evidence>
<evidence type="ECO:0000256" key="2">
    <source>
        <dbReference type="ARBA" id="ARBA00022448"/>
    </source>
</evidence>
<feature type="chain" id="PRO_5019734271" evidence="14">
    <location>
        <begin position="27"/>
        <end position="815"/>
    </location>
</feature>
<dbReference type="InterPro" id="IPR039426">
    <property type="entry name" value="TonB-dep_rcpt-like"/>
</dbReference>
<keyword evidence="5 12" id="KW-0812">Transmembrane</keyword>
<name>A0A486XK43_9GAMM</name>
<feature type="domain" description="TonB-dependent receptor plug" evidence="16">
    <location>
        <begin position="70"/>
        <end position="183"/>
    </location>
</feature>
<dbReference type="Pfam" id="PF00593">
    <property type="entry name" value="TonB_dep_Rec_b-barrel"/>
    <property type="match status" value="1"/>
</dbReference>
<feature type="domain" description="TonB-dependent receptor-like beta-barrel" evidence="15">
    <location>
        <begin position="401"/>
        <end position="777"/>
    </location>
</feature>
<evidence type="ECO:0000256" key="14">
    <source>
        <dbReference type="SAM" id="SignalP"/>
    </source>
</evidence>
<reference evidence="17" key="1">
    <citation type="submission" date="2019-04" db="EMBL/GenBank/DDBJ databases">
        <authorList>
            <person name="Brambilla D."/>
        </authorList>
    </citation>
    <scope>NUCLEOTIDE SEQUENCE</scope>
    <source>
        <strain evidence="17">BAL1</strain>
    </source>
</reference>
<accession>A0A486XK43</accession>
<evidence type="ECO:0000256" key="3">
    <source>
        <dbReference type="ARBA" id="ARBA00022452"/>
    </source>
</evidence>
<keyword evidence="2 12" id="KW-0813">Transport</keyword>
<protein>
    <submittedName>
        <fullName evidence="17">Predicted sucrose-specific TonB-dependent receptor</fullName>
    </submittedName>
</protein>
<evidence type="ECO:0000256" key="9">
    <source>
        <dbReference type="ARBA" id="ARBA00023077"/>
    </source>
</evidence>
<evidence type="ECO:0000259" key="15">
    <source>
        <dbReference type="Pfam" id="PF00593"/>
    </source>
</evidence>
<gene>
    <name evidence="17" type="ORF">BAL341_1063</name>
</gene>
<dbReference type="Gene3D" id="2.170.130.10">
    <property type="entry name" value="TonB-dependent receptor, plug domain"/>
    <property type="match status" value="1"/>
</dbReference>
<dbReference type="PANTHER" id="PTHR32552">
    <property type="entry name" value="FERRICHROME IRON RECEPTOR-RELATED"/>
    <property type="match status" value="1"/>
</dbReference>
<evidence type="ECO:0000256" key="8">
    <source>
        <dbReference type="ARBA" id="ARBA00023065"/>
    </source>
</evidence>
<dbReference type="EMBL" id="CAAJGR010000077">
    <property type="protein sequence ID" value="VHO02888.1"/>
    <property type="molecule type" value="Genomic_DNA"/>
</dbReference>
<dbReference type="Pfam" id="PF07715">
    <property type="entry name" value="Plug"/>
    <property type="match status" value="1"/>
</dbReference>
<comment type="similarity">
    <text evidence="12 13">Belongs to the TonB-dependent receptor family.</text>
</comment>
<feature type="signal peptide" evidence="14">
    <location>
        <begin position="1"/>
        <end position="26"/>
    </location>
</feature>
<comment type="subcellular location">
    <subcellularLocation>
        <location evidence="1 12">Cell outer membrane</location>
        <topology evidence="1 12">Multi-pass membrane protein</topology>
    </subcellularLocation>
</comment>
<keyword evidence="3 12" id="KW-1134">Transmembrane beta strand</keyword>
<keyword evidence="7" id="KW-0408">Iron</keyword>
<evidence type="ECO:0000313" key="17">
    <source>
        <dbReference type="EMBL" id="VHO02888.1"/>
    </source>
</evidence>
<keyword evidence="11 12" id="KW-0998">Cell outer membrane</keyword>
<dbReference type="PANTHER" id="PTHR32552:SF89">
    <property type="entry name" value="CATECHOLATE SIDEROPHORE RECEPTOR FIU"/>
    <property type="match status" value="1"/>
</dbReference>
<keyword evidence="10 12" id="KW-0472">Membrane</keyword>
<evidence type="ECO:0000259" key="16">
    <source>
        <dbReference type="Pfam" id="PF07715"/>
    </source>
</evidence>
<dbReference type="InterPro" id="IPR036942">
    <property type="entry name" value="Beta-barrel_TonB_sf"/>
</dbReference>
<dbReference type="SUPFAM" id="SSF56935">
    <property type="entry name" value="Porins"/>
    <property type="match status" value="1"/>
</dbReference>